<gene>
    <name evidence="2" type="ORF">MUO14_13255</name>
</gene>
<reference evidence="2 3" key="1">
    <citation type="submission" date="2022-04" db="EMBL/GenBank/DDBJ databases">
        <title>Halobacillus sp. isolated from saltern.</title>
        <authorList>
            <person name="Won M."/>
            <person name="Lee C.-M."/>
            <person name="Woen H.-Y."/>
            <person name="Kwon S.-W."/>
        </authorList>
    </citation>
    <scope>NUCLEOTIDE SEQUENCE [LARGE SCALE GENOMIC DNA]</scope>
    <source>
        <strain evidence="2 3">SSTM10-2</strain>
    </source>
</reference>
<dbReference type="EMBL" id="CP095074">
    <property type="protein sequence ID" value="UOQ91546.1"/>
    <property type="molecule type" value="Genomic_DNA"/>
</dbReference>
<dbReference type="Proteomes" id="UP000831880">
    <property type="component" value="Chromosome"/>
</dbReference>
<evidence type="ECO:0000313" key="2">
    <source>
        <dbReference type="EMBL" id="UOQ91546.1"/>
    </source>
</evidence>
<evidence type="ECO:0008006" key="4">
    <source>
        <dbReference type="Google" id="ProtNLM"/>
    </source>
</evidence>
<feature type="transmembrane region" description="Helical" evidence="1">
    <location>
        <begin position="93"/>
        <end position="117"/>
    </location>
</feature>
<name>A0ABY4GUC1_9BACI</name>
<protein>
    <recommendedName>
        <fullName evidence="4">Rod shape-determining protein MreD</fullName>
    </recommendedName>
</protein>
<sequence length="149" mass="17521">MIIIWVILILQFVIAVIMRKGQPAIVLYGTSCFAITFGLVIDNIFDIWLDLYGYFNKGIDLEGFIAVTITYFSANMMYINWFPVQRSLIIKGLYILGWSIFALVFEWGMLQTGFFYYNGWHHTYSMILYPIIFLILYGNYRIVFNLSKK</sequence>
<keyword evidence="1" id="KW-0812">Transmembrane</keyword>
<keyword evidence="1" id="KW-1133">Transmembrane helix</keyword>
<evidence type="ECO:0000313" key="3">
    <source>
        <dbReference type="Proteomes" id="UP000831880"/>
    </source>
</evidence>
<proteinExistence type="predicted"/>
<keyword evidence="1" id="KW-0472">Membrane</keyword>
<organism evidence="2 3">
    <name type="scientific">Halobacillus shinanisalinarum</name>
    <dbReference type="NCBI Taxonomy" id="2932258"/>
    <lineage>
        <taxon>Bacteria</taxon>
        <taxon>Bacillati</taxon>
        <taxon>Bacillota</taxon>
        <taxon>Bacilli</taxon>
        <taxon>Bacillales</taxon>
        <taxon>Bacillaceae</taxon>
        <taxon>Halobacillus</taxon>
    </lineage>
</organism>
<feature type="transmembrane region" description="Helical" evidence="1">
    <location>
        <begin position="61"/>
        <end position="81"/>
    </location>
</feature>
<feature type="transmembrane region" description="Helical" evidence="1">
    <location>
        <begin position="124"/>
        <end position="143"/>
    </location>
</feature>
<accession>A0ABY4GUC1</accession>
<feature type="transmembrane region" description="Helical" evidence="1">
    <location>
        <begin position="25"/>
        <end position="49"/>
    </location>
</feature>
<dbReference type="RefSeq" id="WP_244751157.1">
    <property type="nucleotide sequence ID" value="NZ_CP095074.1"/>
</dbReference>
<evidence type="ECO:0000256" key="1">
    <source>
        <dbReference type="SAM" id="Phobius"/>
    </source>
</evidence>
<keyword evidence="3" id="KW-1185">Reference proteome</keyword>